<keyword evidence="11" id="KW-1185">Reference proteome</keyword>
<evidence type="ECO:0000256" key="2">
    <source>
        <dbReference type="ARBA" id="ARBA00007783"/>
    </source>
</evidence>
<evidence type="ECO:0000256" key="4">
    <source>
        <dbReference type="ARBA" id="ARBA00022475"/>
    </source>
</evidence>
<feature type="transmembrane region" description="Helical" evidence="8">
    <location>
        <begin position="18"/>
        <end position="36"/>
    </location>
</feature>
<keyword evidence="5 8" id="KW-0812">Transmembrane</keyword>
<keyword evidence="3" id="KW-0813">Transport</keyword>
<protein>
    <recommendedName>
        <fullName evidence="9">ABC transmembrane type-2 domain-containing protein</fullName>
    </recommendedName>
</protein>
<evidence type="ECO:0000259" key="9">
    <source>
        <dbReference type="PROSITE" id="PS51012"/>
    </source>
</evidence>
<sequence length="382" mass="38326">MLLLVGKDLRERLRDRSLLLFAIVVPLVLAFVYNLVLGKASDPDPFHYAVVDLDGGPVAAAFVDQVLGGLAENDVVRIRRVASADAARALARDGDVDAAFVLPAGFSSGVGSPTPVGIDVVGNVDAPTGTQVAAAIAAAYAAELNAARVAVAAAGTSDPEAVARAVSARPAPLSVAGAPATMKVLDSTTYMAAAMAILFLFFSVQAGVSTLIDERTAGTLPRLLALPIPRWSILASKALTSVVIGVAGTAVLVLATSVLMGADWGNPFGVALLVVAGVLAATGITAAVVATARTAEQAGSRQAVVAILLGMLGGVFFPVSQLGGTVTALSLLTPHAWFLRGLGDLAGEGGALAALPAAAVLTAFGLVTGGVALVGLRREVRT</sequence>
<evidence type="ECO:0000256" key="3">
    <source>
        <dbReference type="ARBA" id="ARBA00022448"/>
    </source>
</evidence>
<feature type="transmembrane region" description="Helical" evidence="8">
    <location>
        <begin position="304"/>
        <end position="332"/>
    </location>
</feature>
<dbReference type="Pfam" id="PF12698">
    <property type="entry name" value="ABC2_membrane_3"/>
    <property type="match status" value="1"/>
</dbReference>
<evidence type="ECO:0000313" key="10">
    <source>
        <dbReference type="EMBL" id="GAA3383569.1"/>
    </source>
</evidence>
<comment type="caution">
    <text evidence="10">The sequence shown here is derived from an EMBL/GenBank/DDBJ whole genome shotgun (WGS) entry which is preliminary data.</text>
</comment>
<feature type="transmembrane region" description="Helical" evidence="8">
    <location>
        <begin position="190"/>
        <end position="212"/>
    </location>
</feature>
<keyword evidence="6 8" id="KW-1133">Transmembrane helix</keyword>
<dbReference type="EMBL" id="BAAAYN010000006">
    <property type="protein sequence ID" value="GAA3383569.1"/>
    <property type="molecule type" value="Genomic_DNA"/>
</dbReference>
<feature type="domain" description="ABC transmembrane type-2" evidence="9">
    <location>
        <begin position="156"/>
        <end position="379"/>
    </location>
</feature>
<evidence type="ECO:0000313" key="11">
    <source>
        <dbReference type="Proteomes" id="UP001501676"/>
    </source>
</evidence>
<feature type="transmembrane region" description="Helical" evidence="8">
    <location>
        <begin position="238"/>
        <end position="262"/>
    </location>
</feature>
<dbReference type="PANTHER" id="PTHR30294:SF29">
    <property type="entry name" value="MULTIDRUG ABC TRANSPORTER PERMEASE YBHS-RELATED"/>
    <property type="match status" value="1"/>
</dbReference>
<comment type="subcellular location">
    <subcellularLocation>
        <location evidence="1">Cell membrane</location>
        <topology evidence="1">Multi-pass membrane protein</topology>
    </subcellularLocation>
</comment>
<evidence type="ECO:0000256" key="7">
    <source>
        <dbReference type="ARBA" id="ARBA00023136"/>
    </source>
</evidence>
<dbReference type="InterPro" id="IPR013525">
    <property type="entry name" value="ABC2_TM"/>
</dbReference>
<keyword evidence="7 8" id="KW-0472">Membrane</keyword>
<comment type="similarity">
    <text evidence="2">Belongs to the ABC-2 integral membrane protein family.</text>
</comment>
<feature type="transmembrane region" description="Helical" evidence="8">
    <location>
        <begin position="268"/>
        <end position="292"/>
    </location>
</feature>
<keyword evidence="4" id="KW-1003">Cell membrane</keyword>
<dbReference type="InterPro" id="IPR051449">
    <property type="entry name" value="ABC-2_transporter_component"/>
</dbReference>
<feature type="transmembrane region" description="Helical" evidence="8">
    <location>
        <begin position="352"/>
        <end position="376"/>
    </location>
</feature>
<organism evidence="10 11">
    <name type="scientific">Cryptosporangium minutisporangium</name>
    <dbReference type="NCBI Taxonomy" id="113569"/>
    <lineage>
        <taxon>Bacteria</taxon>
        <taxon>Bacillati</taxon>
        <taxon>Actinomycetota</taxon>
        <taxon>Actinomycetes</taxon>
        <taxon>Cryptosporangiales</taxon>
        <taxon>Cryptosporangiaceae</taxon>
        <taxon>Cryptosporangium</taxon>
    </lineage>
</organism>
<gene>
    <name evidence="10" type="ORF">GCM10020369_09900</name>
</gene>
<dbReference type="PANTHER" id="PTHR30294">
    <property type="entry name" value="MEMBRANE COMPONENT OF ABC TRANSPORTER YHHJ-RELATED"/>
    <property type="match status" value="1"/>
</dbReference>
<dbReference type="Gene3D" id="3.40.1710.10">
    <property type="entry name" value="abc type-2 transporter like domain"/>
    <property type="match status" value="1"/>
</dbReference>
<dbReference type="Proteomes" id="UP001501676">
    <property type="component" value="Unassembled WGS sequence"/>
</dbReference>
<evidence type="ECO:0000256" key="1">
    <source>
        <dbReference type="ARBA" id="ARBA00004651"/>
    </source>
</evidence>
<name>A0ABP6SRA9_9ACTN</name>
<evidence type="ECO:0000256" key="6">
    <source>
        <dbReference type="ARBA" id="ARBA00022989"/>
    </source>
</evidence>
<proteinExistence type="inferred from homology"/>
<dbReference type="InterPro" id="IPR047817">
    <property type="entry name" value="ABC2_TM_bact-type"/>
</dbReference>
<evidence type="ECO:0000256" key="8">
    <source>
        <dbReference type="SAM" id="Phobius"/>
    </source>
</evidence>
<accession>A0ABP6SRA9</accession>
<reference evidence="11" key="1">
    <citation type="journal article" date="2019" name="Int. J. Syst. Evol. Microbiol.">
        <title>The Global Catalogue of Microorganisms (GCM) 10K type strain sequencing project: providing services to taxonomists for standard genome sequencing and annotation.</title>
        <authorList>
            <consortium name="The Broad Institute Genomics Platform"/>
            <consortium name="The Broad Institute Genome Sequencing Center for Infectious Disease"/>
            <person name="Wu L."/>
            <person name="Ma J."/>
        </authorList>
    </citation>
    <scope>NUCLEOTIDE SEQUENCE [LARGE SCALE GENOMIC DNA]</scope>
    <source>
        <strain evidence="11">JCM 9458</strain>
    </source>
</reference>
<dbReference type="PROSITE" id="PS51012">
    <property type="entry name" value="ABC_TM2"/>
    <property type="match status" value="1"/>
</dbReference>
<evidence type="ECO:0000256" key="5">
    <source>
        <dbReference type="ARBA" id="ARBA00022692"/>
    </source>
</evidence>